<evidence type="ECO:0000256" key="2">
    <source>
        <dbReference type="SAM" id="Phobius"/>
    </source>
</evidence>
<dbReference type="Proteomes" id="UP000228762">
    <property type="component" value="Unassembled WGS sequence"/>
</dbReference>
<protein>
    <recommendedName>
        <fullName evidence="5">DUF4446 domain-containing protein</fullName>
    </recommendedName>
</protein>
<evidence type="ECO:0000313" key="3">
    <source>
        <dbReference type="EMBL" id="PIV71299.1"/>
    </source>
</evidence>
<dbReference type="EMBL" id="PFEV01000010">
    <property type="protein sequence ID" value="PIV71299.1"/>
    <property type="molecule type" value="Genomic_DNA"/>
</dbReference>
<dbReference type="InterPro" id="IPR027981">
    <property type="entry name" value="DUF4446"/>
</dbReference>
<accession>A0A2M7EL50</accession>
<proteinExistence type="predicted"/>
<name>A0A2M7EL50_9BACT</name>
<evidence type="ECO:0000313" key="4">
    <source>
        <dbReference type="Proteomes" id="UP000228762"/>
    </source>
</evidence>
<keyword evidence="1" id="KW-0175">Coiled coil</keyword>
<gene>
    <name evidence="3" type="ORF">COW57_00300</name>
</gene>
<dbReference type="Pfam" id="PF14584">
    <property type="entry name" value="DUF4446"/>
    <property type="match status" value="1"/>
</dbReference>
<feature type="coiled-coil region" evidence="1">
    <location>
        <begin position="40"/>
        <end position="74"/>
    </location>
</feature>
<evidence type="ECO:0000256" key="1">
    <source>
        <dbReference type="SAM" id="Coils"/>
    </source>
</evidence>
<feature type="transmembrane region" description="Helical" evidence="2">
    <location>
        <begin position="6"/>
        <end position="27"/>
    </location>
</feature>
<keyword evidence="2" id="KW-1133">Transmembrane helix</keyword>
<dbReference type="AlphaFoldDB" id="A0A2M7EL50"/>
<evidence type="ECO:0008006" key="5">
    <source>
        <dbReference type="Google" id="ProtNLM"/>
    </source>
</evidence>
<sequence>MIGMVVNIVLAFFFGWLVLITFIVLKLRNHYRRLTKRTGIHSIDGILDSLLREAEKAENKAEHLEKKLNELQIASSHMYRKIGIVYFHALGKTEGEKSLVIALLNNLHSGVVINFMYIPDGVRVYTKKIKEGKGETLELTQEELEAIAKAV</sequence>
<keyword evidence="2" id="KW-0812">Transmembrane</keyword>
<reference evidence="4" key="1">
    <citation type="submission" date="2017-09" db="EMBL/GenBank/DDBJ databases">
        <title>Depth-based differentiation of microbial function through sediment-hosted aquifers and enrichment of novel symbionts in the deep terrestrial subsurface.</title>
        <authorList>
            <person name="Probst A.J."/>
            <person name="Ladd B."/>
            <person name="Jarett J.K."/>
            <person name="Geller-Mcgrath D.E."/>
            <person name="Sieber C.M.K."/>
            <person name="Emerson J.B."/>
            <person name="Anantharaman K."/>
            <person name="Thomas B.C."/>
            <person name="Malmstrom R."/>
            <person name="Stieglmeier M."/>
            <person name="Klingl A."/>
            <person name="Woyke T."/>
            <person name="Ryan C.M."/>
            <person name="Banfield J.F."/>
        </authorList>
    </citation>
    <scope>NUCLEOTIDE SEQUENCE [LARGE SCALE GENOMIC DNA]</scope>
</reference>
<comment type="caution">
    <text evidence="3">The sequence shown here is derived from an EMBL/GenBank/DDBJ whole genome shotgun (WGS) entry which is preliminary data.</text>
</comment>
<organism evidence="3 4">
    <name type="scientific">Candidatus Roizmanbacteria bacterium CG17_big_fil_post_rev_8_21_14_2_50_39_7</name>
    <dbReference type="NCBI Taxonomy" id="1974858"/>
    <lineage>
        <taxon>Bacteria</taxon>
        <taxon>Candidatus Roizmaniibacteriota</taxon>
    </lineage>
</organism>
<keyword evidence="2" id="KW-0472">Membrane</keyword>